<dbReference type="Pfam" id="PF00176">
    <property type="entry name" value="SNF2-rel_dom"/>
    <property type="match status" value="1"/>
</dbReference>
<keyword evidence="1" id="KW-0378">Hydrolase</keyword>
<organism evidence="4 5">
    <name type="scientific">Magnetofaba australis IT-1</name>
    <dbReference type="NCBI Taxonomy" id="1434232"/>
    <lineage>
        <taxon>Bacteria</taxon>
        <taxon>Pseudomonadati</taxon>
        <taxon>Pseudomonadota</taxon>
        <taxon>Magnetococcia</taxon>
        <taxon>Magnetococcales</taxon>
        <taxon>Magnetococcaceae</taxon>
        <taxon>Magnetofaba</taxon>
    </lineage>
</organism>
<dbReference type="InterPro" id="IPR014001">
    <property type="entry name" value="Helicase_ATP-bd"/>
</dbReference>
<keyword evidence="5" id="KW-1185">Reference proteome</keyword>
<dbReference type="EMBL" id="LVJN01000001">
    <property type="protein sequence ID" value="OSM08774.1"/>
    <property type="molecule type" value="Genomic_DNA"/>
</dbReference>
<dbReference type="STRING" id="1434232.MAIT1_02852"/>
<evidence type="ECO:0000313" key="5">
    <source>
        <dbReference type="Proteomes" id="UP000194003"/>
    </source>
</evidence>
<dbReference type="InterPro" id="IPR027417">
    <property type="entry name" value="P-loop_NTPase"/>
</dbReference>
<dbReference type="GO" id="GO:0016787">
    <property type="term" value="F:hydrolase activity"/>
    <property type="evidence" value="ECO:0007669"/>
    <property type="project" value="UniProtKB-KW"/>
</dbReference>
<dbReference type="Pfam" id="PF00271">
    <property type="entry name" value="Helicase_C"/>
    <property type="match status" value="1"/>
</dbReference>
<protein>
    <submittedName>
        <fullName evidence="4">Putative SNF2-related protein</fullName>
    </submittedName>
</protein>
<comment type="caution">
    <text evidence="4">The sequence shown here is derived from an EMBL/GenBank/DDBJ whole genome shotgun (WGS) entry which is preliminary data.</text>
</comment>
<accession>A0A1Y2KCL9</accession>
<dbReference type="GO" id="GO:0005524">
    <property type="term" value="F:ATP binding"/>
    <property type="evidence" value="ECO:0007669"/>
    <property type="project" value="InterPro"/>
</dbReference>
<evidence type="ECO:0000256" key="1">
    <source>
        <dbReference type="ARBA" id="ARBA00022801"/>
    </source>
</evidence>
<proteinExistence type="predicted"/>
<sequence length="1400" mass="155806">MAKSPNKAELLREYRSLAPLPQTALQLVALYHEPISRGKLGKLLLALGAITVTAHANTAAVGRLMDPLEIQELVHAFDEHNGIYYRCARAIEWEVVRDIQARGLLAQMRQAIAQHVPSIPPWHLNFGRVGYLTHGRLVRELRCAILSGEAESLPCILETIVREYPQQWLAENPMLPIFAEPFDAPWFGALDPTIQFTALRHLFQIRLEAFADLTPLAAILDALIAQNSAAALPVHRHWLTVLALLSNQLDLAEALLTGDVEVEASHCLHGWWLTLCGEHDAAIRQFDKALTVIRKESRQQKVFLNHPSGIFTILALLHSGKPEHLKKAERHLNWLHGREGFAHGEIYDLLRIPLLLLTHQNTMATRLTLNRYAEYSGMAAHDARTLETFLQNLEALDQIALPEYFVLLGLHWLAPEAVALNQDYIEAFCAHATAHGYGLFSDALAVLAPGVDTEPSVWNPVALIEHKAPWEYALERLESEFLSAADPPRAVTPASADERLAWVIDPDAYTQAGFVVQPKLQKRTAKGGWSKGRDVALKRLFTESEQMPWLTSQDHKACAAIRSRQDYWGSRYDLDDARALTELAGHPLVFWAERMARPIEVMRREPRLIARRDGERVRLQFPHEAAANSVRIVEQTPERCVFIRYEAAHQRLAETLGEEGLRVPAEALDRVQRLLGPLAAQVEIETDLEIDNAQLPHVEPNAQPVIHLLPDGDGLWVKLLVQPLGESGPSLEPGEGTTTLIAAVDGKRQQTRRDLDAERGAAQAIMARCPALAGDGWQWRLDDPAHCLELLLQLRELGDDARVLWPQGESLRVGEPVAMDKLFLTTEGDADWFSLDGQLRLPEGDVLEMKALLAALTPQSGRFIELGEGRYLALTRQFEQQLRGLATLAEKRGRGERFHHLMLPTLQEITEQAGGVETHDGWRERAAQIERIQTTEPALPRTFEAELRPYQEVGFQWLARLAEWGAGACLADDMGLGKTLQILALLTARAPDGPALVAAPTSVCGNWLSEAARFAPTLNMIPFGPGDRAQTVAQLGPFDVLVCPFALLQGEAEKLQSVHWRSVALDEAQAIKNPATKRAKAAYGLNADCRVVATGTPIENHLGELWSLFRFLNPGLLGARESFAKRFAAPIDRGDADARAALQRVLKPFILRRTKNQVLDDLPPKTEITLRVEPTPQEAALYEALRQQAIENLSAVDGENPQDHVNVLAQITRLRRACCHPELVAPGQGVGGAKLEQFAEIVAELRDNGHRALVFSQFVDHLAIVRQWLDGQKIPYQYLDGATPAKQRQKRVAAFQQGAGDLFLISLKAGGFGLNLTGADYVIHLDPWWNPAVEDQASDRAHRIGQTRPVTIYRLVMAGAIEEKIIDLHHRKRKLADELLDGTHQAEKLTTEMLLQLIRA</sequence>
<dbReference type="InterPro" id="IPR049730">
    <property type="entry name" value="SNF2/RAD54-like_C"/>
</dbReference>
<dbReference type="InterPro" id="IPR001650">
    <property type="entry name" value="Helicase_C-like"/>
</dbReference>
<dbReference type="CDD" id="cd18012">
    <property type="entry name" value="DEXQc_arch_SWI2_SNF2"/>
    <property type="match status" value="1"/>
</dbReference>
<evidence type="ECO:0000259" key="3">
    <source>
        <dbReference type="PROSITE" id="PS51194"/>
    </source>
</evidence>
<dbReference type="SUPFAM" id="SSF52540">
    <property type="entry name" value="P-loop containing nucleoside triphosphate hydrolases"/>
    <property type="match status" value="2"/>
</dbReference>
<dbReference type="PANTHER" id="PTHR10799">
    <property type="entry name" value="SNF2/RAD54 HELICASE FAMILY"/>
    <property type="match status" value="1"/>
</dbReference>
<gene>
    <name evidence="4" type="ORF">MAIT1_02852</name>
</gene>
<name>A0A1Y2KCL9_9PROT</name>
<dbReference type="RefSeq" id="WP_085439998.1">
    <property type="nucleotide sequence ID" value="NZ_LVJN01000001.1"/>
</dbReference>
<reference evidence="4 5" key="1">
    <citation type="journal article" date="2016" name="BMC Genomics">
        <title>Combined genomic and structural analyses of a cultured magnetotactic bacterium reveals its niche adaptation to a dynamic environment.</title>
        <authorList>
            <person name="Araujo A.C."/>
            <person name="Morillo V."/>
            <person name="Cypriano J."/>
            <person name="Teixeira L.C."/>
            <person name="Leao P."/>
            <person name="Lyra S."/>
            <person name="Almeida L.G."/>
            <person name="Bazylinski D.A."/>
            <person name="Vasconcellos A.T."/>
            <person name="Abreu F."/>
            <person name="Lins U."/>
        </authorList>
    </citation>
    <scope>NUCLEOTIDE SEQUENCE [LARGE SCALE GENOMIC DNA]</scope>
    <source>
        <strain evidence="4 5">IT-1</strain>
    </source>
</reference>
<dbReference type="GO" id="GO:0004386">
    <property type="term" value="F:helicase activity"/>
    <property type="evidence" value="ECO:0007669"/>
    <property type="project" value="UniProtKB-KW"/>
</dbReference>
<dbReference type="InterPro" id="IPR038718">
    <property type="entry name" value="SNF2-like_sf"/>
</dbReference>
<dbReference type="Proteomes" id="UP000194003">
    <property type="component" value="Unassembled WGS sequence"/>
</dbReference>
<evidence type="ECO:0000259" key="2">
    <source>
        <dbReference type="PROSITE" id="PS51192"/>
    </source>
</evidence>
<dbReference type="PROSITE" id="PS51194">
    <property type="entry name" value="HELICASE_CTER"/>
    <property type="match status" value="1"/>
</dbReference>
<evidence type="ECO:0000313" key="4">
    <source>
        <dbReference type="EMBL" id="OSM08774.1"/>
    </source>
</evidence>
<dbReference type="SMART" id="SM00490">
    <property type="entry name" value="HELICc"/>
    <property type="match status" value="1"/>
</dbReference>
<feature type="domain" description="Helicase C-terminal" evidence="3">
    <location>
        <begin position="1234"/>
        <end position="1395"/>
    </location>
</feature>
<feature type="domain" description="Helicase ATP-binding" evidence="2">
    <location>
        <begin position="959"/>
        <end position="1115"/>
    </location>
</feature>
<dbReference type="CDD" id="cd18793">
    <property type="entry name" value="SF2_C_SNF"/>
    <property type="match status" value="1"/>
</dbReference>
<dbReference type="InterPro" id="IPR000330">
    <property type="entry name" value="SNF2_N"/>
</dbReference>
<dbReference type="PROSITE" id="PS51192">
    <property type="entry name" value="HELICASE_ATP_BIND_1"/>
    <property type="match status" value="1"/>
</dbReference>
<dbReference type="OrthoDB" id="9814088at2"/>
<dbReference type="Gene3D" id="3.40.50.300">
    <property type="entry name" value="P-loop containing nucleotide triphosphate hydrolases"/>
    <property type="match status" value="1"/>
</dbReference>
<dbReference type="Gene3D" id="3.40.50.10810">
    <property type="entry name" value="Tandem AAA-ATPase domain"/>
    <property type="match status" value="1"/>
</dbReference>
<dbReference type="SMART" id="SM00487">
    <property type="entry name" value="DEXDc"/>
    <property type="match status" value="1"/>
</dbReference>